<sequence>MKQKFQSMDFKILLERHNNNSVTEKLTKLLKSHELFIILDSIP</sequence>
<proteinExistence type="predicted"/>
<evidence type="ECO:0000313" key="1">
    <source>
        <dbReference type="EMBL" id="JAD27207.1"/>
    </source>
</evidence>
<dbReference type="AlphaFoldDB" id="A0A0A8YX68"/>
<organism evidence="1">
    <name type="scientific">Arundo donax</name>
    <name type="common">Giant reed</name>
    <name type="synonym">Donax arundinaceus</name>
    <dbReference type="NCBI Taxonomy" id="35708"/>
    <lineage>
        <taxon>Eukaryota</taxon>
        <taxon>Viridiplantae</taxon>
        <taxon>Streptophyta</taxon>
        <taxon>Embryophyta</taxon>
        <taxon>Tracheophyta</taxon>
        <taxon>Spermatophyta</taxon>
        <taxon>Magnoliopsida</taxon>
        <taxon>Liliopsida</taxon>
        <taxon>Poales</taxon>
        <taxon>Poaceae</taxon>
        <taxon>PACMAD clade</taxon>
        <taxon>Arundinoideae</taxon>
        <taxon>Arundineae</taxon>
        <taxon>Arundo</taxon>
    </lineage>
</organism>
<dbReference type="EMBL" id="GBRH01270688">
    <property type="protein sequence ID" value="JAD27207.1"/>
    <property type="molecule type" value="Transcribed_RNA"/>
</dbReference>
<protein>
    <submittedName>
        <fullName evidence="1">Uncharacterized protein</fullName>
    </submittedName>
</protein>
<name>A0A0A8YX68_ARUDO</name>
<reference evidence="1" key="1">
    <citation type="submission" date="2014-09" db="EMBL/GenBank/DDBJ databases">
        <authorList>
            <person name="Magalhaes I.L.F."/>
            <person name="Oliveira U."/>
            <person name="Santos F.R."/>
            <person name="Vidigal T.H.D.A."/>
            <person name="Brescovit A.D."/>
            <person name="Santos A.J."/>
        </authorList>
    </citation>
    <scope>NUCLEOTIDE SEQUENCE</scope>
    <source>
        <tissue evidence="1">Shoot tissue taken approximately 20 cm above the soil surface</tissue>
    </source>
</reference>
<reference evidence="1" key="2">
    <citation type="journal article" date="2015" name="Data Brief">
        <title>Shoot transcriptome of the giant reed, Arundo donax.</title>
        <authorList>
            <person name="Barrero R.A."/>
            <person name="Guerrero F.D."/>
            <person name="Moolhuijzen P."/>
            <person name="Goolsby J.A."/>
            <person name="Tidwell J."/>
            <person name="Bellgard S.E."/>
            <person name="Bellgard M.I."/>
        </authorList>
    </citation>
    <scope>NUCLEOTIDE SEQUENCE</scope>
    <source>
        <tissue evidence="1">Shoot tissue taken approximately 20 cm above the soil surface</tissue>
    </source>
</reference>
<accession>A0A0A8YX68</accession>